<organism evidence="1 2">
    <name type="scientific">Plectus sambesii</name>
    <dbReference type="NCBI Taxonomy" id="2011161"/>
    <lineage>
        <taxon>Eukaryota</taxon>
        <taxon>Metazoa</taxon>
        <taxon>Ecdysozoa</taxon>
        <taxon>Nematoda</taxon>
        <taxon>Chromadorea</taxon>
        <taxon>Plectida</taxon>
        <taxon>Plectina</taxon>
        <taxon>Plectoidea</taxon>
        <taxon>Plectidae</taxon>
        <taxon>Plectus</taxon>
    </lineage>
</organism>
<sequence>MADKPVPVISTNLMTPPPTFSGEPKYFPVWQEHFKAFLHLSKVTEDEDKRAMLVCSLS</sequence>
<protein>
    <submittedName>
        <fullName evidence="2">Uncharacterized protein</fullName>
    </submittedName>
</protein>
<reference evidence="2" key="1">
    <citation type="submission" date="2022-11" db="UniProtKB">
        <authorList>
            <consortium name="WormBaseParasite"/>
        </authorList>
    </citation>
    <scope>IDENTIFICATION</scope>
</reference>
<name>A0A914UVB7_9BILA</name>
<evidence type="ECO:0000313" key="1">
    <source>
        <dbReference type="Proteomes" id="UP000887566"/>
    </source>
</evidence>
<dbReference type="Proteomes" id="UP000887566">
    <property type="component" value="Unplaced"/>
</dbReference>
<proteinExistence type="predicted"/>
<dbReference type="AlphaFoldDB" id="A0A914UVB7"/>
<dbReference type="WBParaSite" id="PSAMB.scaffold12949size2503.g35186.t1">
    <property type="protein sequence ID" value="PSAMB.scaffold12949size2503.g35186.t1"/>
    <property type="gene ID" value="PSAMB.scaffold12949size2503.g35186"/>
</dbReference>
<accession>A0A914UVB7</accession>
<evidence type="ECO:0000313" key="2">
    <source>
        <dbReference type="WBParaSite" id="PSAMB.scaffold12949size2503.g35186.t1"/>
    </source>
</evidence>
<keyword evidence="1" id="KW-1185">Reference proteome</keyword>